<dbReference type="SUPFAM" id="SSF51905">
    <property type="entry name" value="FAD/NAD(P)-binding domain"/>
    <property type="match status" value="1"/>
</dbReference>
<name>A0A8G2F007_9PROT</name>
<reference evidence="2 3" key="1">
    <citation type="submission" date="2016-10" db="EMBL/GenBank/DDBJ databases">
        <authorList>
            <person name="Varghese N."/>
            <person name="Submissions S."/>
        </authorList>
    </citation>
    <scope>NUCLEOTIDE SEQUENCE [LARGE SCALE GENOMIC DNA]</scope>
    <source>
        <strain evidence="2 3">DSM 18839</strain>
    </source>
</reference>
<gene>
    <name evidence="2" type="ORF">SAMN05660686_03904</name>
</gene>
<dbReference type="Gene3D" id="3.50.50.60">
    <property type="entry name" value="FAD/NAD(P)-binding domain"/>
    <property type="match status" value="1"/>
</dbReference>
<dbReference type="InterPro" id="IPR052189">
    <property type="entry name" value="L-asp_N-monooxygenase_NS-form"/>
</dbReference>
<organism evidence="2 3">
    <name type="scientific">Thalassobaculum litoreum DSM 18839</name>
    <dbReference type="NCBI Taxonomy" id="1123362"/>
    <lineage>
        <taxon>Bacteria</taxon>
        <taxon>Pseudomonadati</taxon>
        <taxon>Pseudomonadota</taxon>
        <taxon>Alphaproteobacteria</taxon>
        <taxon>Rhodospirillales</taxon>
        <taxon>Thalassobaculaceae</taxon>
        <taxon>Thalassobaculum</taxon>
    </lineage>
</organism>
<comment type="caution">
    <text evidence="2">The sequence shown here is derived from an EMBL/GenBank/DDBJ whole genome shotgun (WGS) entry which is preliminary data.</text>
</comment>
<protein>
    <submittedName>
        <fullName evidence="2">Uncharacterized NAD(P)/FAD-binding protein YdhS</fullName>
    </submittedName>
</protein>
<accession>A0A8G2F007</accession>
<sequence length="549" mass="60853">MSRKIAIIGSGPTATYTLKYMIGAEPGLEILIFEAGRRAGPGMPYSRQFNTPQVLANIASIEIPPLTRTLVDWLGSLSDNRLETLGIDRPEIADRAFYPRVVLGDYFAAEFSALCRDAVGRGHRVTVLTEHRVADIVPRRTGFQIVADTAAGRKRCRVDAVVVATCHRQKTTQEAPYLYRSPYPLKTLALGEERSAAIIGSSLSAIDAALTLAARYGYFDTCNGRVTYTTLSERSLRIALLSRKGLLPEADFYYPIPEEPLDIFSETAIEALIAKGKTGLLSRAMRLFRAQLLQDDPAFFAELGIKRFTPEGLNRAYFGRREQSDLFTATIANLAEARRNHRARRTVMWRYTLMRAHEMFSLVLPYLTDRDLRRFHDTLKSVFADAYGCVPHASIARLLAIRRSGVLSVVVLGERGRLVRRDGRFAIDGAGDGETYETLIDARGQQAMTLHDLGFASLADASDESDPFRKNRRSRSVDDFRLHLRPGLAQQIFCVSLPLLLKRHPFAQGLVSSENFGKAVAAGLLGTRPIRALGASGRSKMAQETRLAG</sequence>
<dbReference type="Proteomes" id="UP000198615">
    <property type="component" value="Unassembled WGS sequence"/>
</dbReference>
<evidence type="ECO:0000313" key="2">
    <source>
        <dbReference type="EMBL" id="SDG28308.1"/>
    </source>
</evidence>
<dbReference type="InterPro" id="IPR038732">
    <property type="entry name" value="HpyO/CreE_NAD-binding"/>
</dbReference>
<feature type="domain" description="FAD-dependent urate hydroxylase HpyO/Asp monooxygenase CreE-like FAD/NAD(P)-binding" evidence="1">
    <location>
        <begin position="6"/>
        <end position="167"/>
    </location>
</feature>
<dbReference type="EMBL" id="FNBW01000013">
    <property type="protein sequence ID" value="SDG28308.1"/>
    <property type="molecule type" value="Genomic_DNA"/>
</dbReference>
<dbReference type="InterPro" id="IPR036188">
    <property type="entry name" value="FAD/NAD-bd_sf"/>
</dbReference>
<dbReference type="RefSeq" id="WP_175474305.1">
    <property type="nucleotide sequence ID" value="NZ_FNBW01000013.1"/>
</dbReference>
<dbReference type="AlphaFoldDB" id="A0A8G2F007"/>
<dbReference type="PANTHER" id="PTHR40254:SF1">
    <property type="entry name" value="BLR0577 PROTEIN"/>
    <property type="match status" value="1"/>
</dbReference>
<keyword evidence="3" id="KW-1185">Reference proteome</keyword>
<evidence type="ECO:0000313" key="3">
    <source>
        <dbReference type="Proteomes" id="UP000198615"/>
    </source>
</evidence>
<dbReference type="PANTHER" id="PTHR40254">
    <property type="entry name" value="BLR0577 PROTEIN"/>
    <property type="match status" value="1"/>
</dbReference>
<dbReference type="Pfam" id="PF13454">
    <property type="entry name" value="NAD_binding_9"/>
    <property type="match status" value="1"/>
</dbReference>
<evidence type="ECO:0000259" key="1">
    <source>
        <dbReference type="Pfam" id="PF13454"/>
    </source>
</evidence>
<proteinExistence type="predicted"/>